<evidence type="ECO:0000313" key="4">
    <source>
        <dbReference type="Proteomes" id="UP001221686"/>
    </source>
</evidence>
<gene>
    <name evidence="3" type="ORF">POL25_06045</name>
</gene>
<feature type="region of interest" description="Disordered" evidence="1">
    <location>
        <begin position="352"/>
        <end position="381"/>
    </location>
</feature>
<reference evidence="3 4" key="1">
    <citation type="submission" date="2022-11" db="EMBL/GenBank/DDBJ databases">
        <title>Minimal conservation of predation-associated metabolite biosynthetic gene clusters underscores biosynthetic potential of Myxococcota including descriptions for ten novel species: Archangium lansinium sp. nov., Myxococcus landrumus sp. nov., Nannocystis bai.</title>
        <authorList>
            <person name="Ahearne A."/>
            <person name="Stevens C."/>
            <person name="Dowd S."/>
        </authorList>
    </citation>
    <scope>NUCLEOTIDE SEQUENCE [LARGE SCALE GENOMIC DNA]</scope>
    <source>
        <strain evidence="3 4">BB15-2</strain>
    </source>
</reference>
<accession>A0ABT5DS14</accession>
<dbReference type="InterPro" id="IPR024038">
    <property type="entry name" value="MYXO-CTERM"/>
</dbReference>
<evidence type="ECO:0000256" key="2">
    <source>
        <dbReference type="SAM" id="SignalP"/>
    </source>
</evidence>
<feature type="chain" id="PRO_5046782616" evidence="2">
    <location>
        <begin position="25"/>
        <end position="411"/>
    </location>
</feature>
<dbReference type="Proteomes" id="UP001221686">
    <property type="component" value="Unassembled WGS sequence"/>
</dbReference>
<evidence type="ECO:0000313" key="3">
    <source>
        <dbReference type="EMBL" id="MDC0716442.1"/>
    </source>
</evidence>
<name>A0ABT5DS14_9BACT</name>
<feature type="compositionally biased region" description="Low complexity" evidence="1">
    <location>
        <begin position="353"/>
        <end position="363"/>
    </location>
</feature>
<proteinExistence type="predicted"/>
<keyword evidence="4" id="KW-1185">Reference proteome</keyword>
<evidence type="ECO:0000256" key="1">
    <source>
        <dbReference type="SAM" id="MobiDB-lite"/>
    </source>
</evidence>
<organism evidence="3 4">
    <name type="scientific">Nannocystis bainbridge</name>
    <dbReference type="NCBI Taxonomy" id="2995303"/>
    <lineage>
        <taxon>Bacteria</taxon>
        <taxon>Pseudomonadati</taxon>
        <taxon>Myxococcota</taxon>
        <taxon>Polyangia</taxon>
        <taxon>Nannocystales</taxon>
        <taxon>Nannocystaceae</taxon>
        <taxon>Nannocystis</taxon>
    </lineage>
</organism>
<keyword evidence="2" id="KW-0732">Signal</keyword>
<feature type="signal peptide" evidence="2">
    <location>
        <begin position="1"/>
        <end position="24"/>
    </location>
</feature>
<protein>
    <submittedName>
        <fullName evidence="3">Ig-like domain-containing protein</fullName>
    </submittedName>
</protein>
<dbReference type="Gene3D" id="3.40.390.10">
    <property type="entry name" value="Collagenase (Catalytic Domain)"/>
    <property type="match status" value="1"/>
</dbReference>
<dbReference type="Pfam" id="PF17957">
    <property type="entry name" value="Big_7"/>
    <property type="match status" value="1"/>
</dbReference>
<sequence length="411" mass="42518">MLPSPFAVWSLACGVGLIAATARAATEPPPEGAPAARSWCASTSPQAGVAALGHARSRVFFLNYDGVSLAQGEQDDATTDTTMFAEFVADYAPYGLGSKRDASLQAVLADWAAYDVTITDVRPQAGAYAMSVNSPTNPFGDGVTGASALDCDDGVASSVVLAFHGADDEFSAAAQATTISHELAHSYGLEHVAEPEEIMNPTLVGVDASFRDECLALTGGGPLHCEQHRRFCDDGRQNAHQELLWLFGPAVADTTPPVVTITSPADGDAFEAPALVTIVAEASDEIGLSAVTLRIDGLAQAGPDSLAPYRWLDRPFAAGSHCLTVEARDHGANVTVSQEVCFFVDPGEDEGLSTSSGASATAAEDSDSSGDAQERGDEGCGCAVRSSAGTAAWLVMLALGGVRRRRRAPSP</sequence>
<dbReference type="InterPro" id="IPR024079">
    <property type="entry name" value="MetalloPept_cat_dom_sf"/>
</dbReference>
<dbReference type="NCBIfam" id="TIGR03901">
    <property type="entry name" value="MYXO-CTERM"/>
    <property type="match status" value="1"/>
</dbReference>
<dbReference type="Gene3D" id="2.60.40.10">
    <property type="entry name" value="Immunoglobulins"/>
    <property type="match status" value="1"/>
</dbReference>
<comment type="caution">
    <text evidence="3">The sequence shown here is derived from an EMBL/GenBank/DDBJ whole genome shotgun (WGS) entry which is preliminary data.</text>
</comment>
<dbReference type="InterPro" id="IPR013783">
    <property type="entry name" value="Ig-like_fold"/>
</dbReference>
<dbReference type="SUPFAM" id="SSF55486">
    <property type="entry name" value="Metalloproteases ('zincins'), catalytic domain"/>
    <property type="match status" value="1"/>
</dbReference>
<dbReference type="EMBL" id="JAQNDL010000001">
    <property type="protein sequence ID" value="MDC0716442.1"/>
    <property type="molecule type" value="Genomic_DNA"/>
</dbReference>